<feature type="region of interest" description="Disordered" evidence="1">
    <location>
        <begin position="72"/>
        <end position="110"/>
    </location>
</feature>
<feature type="domain" description="STAS" evidence="2">
    <location>
        <begin position="11"/>
        <end position="153"/>
    </location>
</feature>
<proteinExistence type="predicted"/>
<dbReference type="InterPro" id="IPR002645">
    <property type="entry name" value="STAS_dom"/>
</dbReference>
<evidence type="ECO:0000256" key="1">
    <source>
        <dbReference type="SAM" id="MobiDB-lite"/>
    </source>
</evidence>
<gene>
    <name evidence="3" type="ORF">ACFQKB_16625</name>
</gene>
<dbReference type="EMBL" id="JBHSXS010000008">
    <property type="protein sequence ID" value="MFC6881396.1"/>
    <property type="molecule type" value="Genomic_DNA"/>
</dbReference>
<sequence>MRSRFHPAGADLAVVTLIGDLDATSAAQLRDHLGALLSDGADHLVLDFTHIGFVDSSGLSVLAGVHRLLQPSQRAQQEQQAGPDGHGADDSGTDGRGANGRGADGRGANGHGAGAGTVALAAVNQRVRQVLRITGLTRILPIYPSVQTAVVVLQAGPRRSSR</sequence>
<keyword evidence="4" id="KW-1185">Reference proteome</keyword>
<dbReference type="PANTHER" id="PTHR33495:SF2">
    <property type="entry name" value="ANTI-SIGMA FACTOR ANTAGONIST TM_1081-RELATED"/>
    <property type="match status" value="1"/>
</dbReference>
<evidence type="ECO:0000313" key="3">
    <source>
        <dbReference type="EMBL" id="MFC6881396.1"/>
    </source>
</evidence>
<evidence type="ECO:0000313" key="4">
    <source>
        <dbReference type="Proteomes" id="UP001596380"/>
    </source>
</evidence>
<organism evidence="3 4">
    <name type="scientific">Actinomadura yumaensis</name>
    <dbReference type="NCBI Taxonomy" id="111807"/>
    <lineage>
        <taxon>Bacteria</taxon>
        <taxon>Bacillati</taxon>
        <taxon>Actinomycetota</taxon>
        <taxon>Actinomycetes</taxon>
        <taxon>Streptosporangiales</taxon>
        <taxon>Thermomonosporaceae</taxon>
        <taxon>Actinomadura</taxon>
    </lineage>
</organism>
<dbReference type="Pfam" id="PF01740">
    <property type="entry name" value="STAS"/>
    <property type="match status" value="1"/>
</dbReference>
<protein>
    <submittedName>
        <fullName evidence="3">STAS domain-containing protein</fullName>
    </submittedName>
</protein>
<dbReference type="RefSeq" id="WP_160822812.1">
    <property type="nucleotide sequence ID" value="NZ_JBHSXE010000001.1"/>
</dbReference>
<feature type="compositionally biased region" description="Gly residues" evidence="1">
    <location>
        <begin position="94"/>
        <end position="110"/>
    </location>
</feature>
<dbReference type="SUPFAM" id="SSF52091">
    <property type="entry name" value="SpoIIaa-like"/>
    <property type="match status" value="2"/>
</dbReference>
<reference evidence="4" key="1">
    <citation type="journal article" date="2019" name="Int. J. Syst. Evol. Microbiol.">
        <title>The Global Catalogue of Microorganisms (GCM) 10K type strain sequencing project: providing services to taxonomists for standard genome sequencing and annotation.</title>
        <authorList>
            <consortium name="The Broad Institute Genomics Platform"/>
            <consortium name="The Broad Institute Genome Sequencing Center for Infectious Disease"/>
            <person name="Wu L."/>
            <person name="Ma J."/>
        </authorList>
    </citation>
    <scope>NUCLEOTIDE SEQUENCE [LARGE SCALE GENOMIC DNA]</scope>
    <source>
        <strain evidence="4">JCM 3369</strain>
    </source>
</reference>
<name>A0ABW2CKF8_9ACTN</name>
<dbReference type="CDD" id="cd07043">
    <property type="entry name" value="STAS_anti-anti-sigma_factors"/>
    <property type="match status" value="1"/>
</dbReference>
<dbReference type="PANTHER" id="PTHR33495">
    <property type="entry name" value="ANTI-SIGMA FACTOR ANTAGONIST TM_1081-RELATED-RELATED"/>
    <property type="match status" value="1"/>
</dbReference>
<comment type="caution">
    <text evidence="3">The sequence shown here is derived from an EMBL/GenBank/DDBJ whole genome shotgun (WGS) entry which is preliminary data.</text>
</comment>
<dbReference type="Proteomes" id="UP001596380">
    <property type="component" value="Unassembled WGS sequence"/>
</dbReference>
<evidence type="ECO:0000259" key="2">
    <source>
        <dbReference type="PROSITE" id="PS50801"/>
    </source>
</evidence>
<dbReference type="InterPro" id="IPR036513">
    <property type="entry name" value="STAS_dom_sf"/>
</dbReference>
<dbReference type="PROSITE" id="PS50801">
    <property type="entry name" value="STAS"/>
    <property type="match status" value="1"/>
</dbReference>
<accession>A0ABW2CKF8</accession>
<dbReference type="Gene3D" id="3.30.750.24">
    <property type="entry name" value="STAS domain"/>
    <property type="match status" value="2"/>
</dbReference>